<organism evidence="2 3">
    <name type="scientific">Exobacillus caeni</name>
    <dbReference type="NCBI Taxonomy" id="2574798"/>
    <lineage>
        <taxon>Bacteria</taxon>
        <taxon>Bacillati</taxon>
        <taxon>Bacillota</taxon>
        <taxon>Bacilli</taxon>
        <taxon>Bacillales</taxon>
        <taxon>Guptibacillaceae</taxon>
        <taxon>Exobacillus</taxon>
    </lineage>
</organism>
<dbReference type="RefSeq" id="WP_138127407.1">
    <property type="nucleotide sequence ID" value="NZ_SWLG01000009.1"/>
</dbReference>
<comment type="caution">
    <text evidence="2">The sequence shown here is derived from an EMBL/GenBank/DDBJ whole genome shotgun (WGS) entry which is preliminary data.</text>
</comment>
<evidence type="ECO:0000313" key="2">
    <source>
        <dbReference type="EMBL" id="TLS36675.1"/>
    </source>
</evidence>
<feature type="region of interest" description="Disordered" evidence="1">
    <location>
        <begin position="57"/>
        <end position="78"/>
    </location>
</feature>
<evidence type="ECO:0000313" key="3">
    <source>
        <dbReference type="Proteomes" id="UP000308230"/>
    </source>
</evidence>
<feature type="compositionally biased region" description="Basic and acidic residues" evidence="1">
    <location>
        <begin position="69"/>
        <end position="78"/>
    </location>
</feature>
<keyword evidence="3" id="KW-1185">Reference proteome</keyword>
<dbReference type="EMBL" id="SWLG01000009">
    <property type="protein sequence ID" value="TLS36675.1"/>
    <property type="molecule type" value="Genomic_DNA"/>
</dbReference>
<dbReference type="OrthoDB" id="2888970at2"/>
<reference evidence="2 3" key="1">
    <citation type="submission" date="2019-04" db="EMBL/GenBank/DDBJ databases">
        <title>Bacillus caeni sp. nov., a bacterium isolated from mangrove sediment.</title>
        <authorList>
            <person name="Huang H."/>
            <person name="Mo K."/>
            <person name="Hu Y."/>
        </authorList>
    </citation>
    <scope>NUCLEOTIDE SEQUENCE [LARGE SCALE GENOMIC DNA]</scope>
    <source>
        <strain evidence="2 3">HB172195</strain>
    </source>
</reference>
<name>A0A5R9FAM2_9BACL</name>
<dbReference type="AlphaFoldDB" id="A0A5R9FAM2"/>
<proteinExistence type="predicted"/>
<accession>A0A5R9FAM2</accession>
<gene>
    <name evidence="2" type="ORF">FCL54_14235</name>
</gene>
<sequence length="78" mass="8736">MKEENIEKQYENLKKEGVPSSALNDAINSGFEAYPGHLESTMGDDDALTSFEESIVEHSLDGKTWNSNRKNEEGSKEE</sequence>
<evidence type="ECO:0000256" key="1">
    <source>
        <dbReference type="SAM" id="MobiDB-lite"/>
    </source>
</evidence>
<protein>
    <submittedName>
        <fullName evidence="2">Uncharacterized protein</fullName>
    </submittedName>
</protein>
<dbReference type="Proteomes" id="UP000308230">
    <property type="component" value="Unassembled WGS sequence"/>
</dbReference>